<organism evidence="1 2">
    <name type="scientific">Xanthobacter autotrophicus (strain ATCC BAA-1158 / Py2)</name>
    <dbReference type="NCBI Taxonomy" id="78245"/>
    <lineage>
        <taxon>Bacteria</taxon>
        <taxon>Pseudomonadati</taxon>
        <taxon>Pseudomonadota</taxon>
        <taxon>Alphaproteobacteria</taxon>
        <taxon>Hyphomicrobiales</taxon>
        <taxon>Xanthobacteraceae</taxon>
        <taxon>Xanthobacter</taxon>
    </lineage>
</organism>
<keyword evidence="2" id="KW-1185">Reference proteome</keyword>
<protein>
    <submittedName>
        <fullName evidence="1">Putative bacteriophage protein</fullName>
    </submittedName>
</protein>
<dbReference type="KEGG" id="xau:Xaut_3636"/>
<proteinExistence type="predicted"/>
<dbReference type="AlphaFoldDB" id="A7ILH1"/>
<dbReference type="EMBL" id="CP000781">
    <property type="protein sequence ID" value="ABS68864.1"/>
    <property type="molecule type" value="Genomic_DNA"/>
</dbReference>
<dbReference type="OrthoDB" id="8160844at2"/>
<reference evidence="1 2" key="1">
    <citation type="submission" date="2007-07" db="EMBL/GenBank/DDBJ databases">
        <title>Complete sequence of chromosome of Xanthobacter autotrophicus Py2.</title>
        <authorList>
            <consortium name="US DOE Joint Genome Institute"/>
            <person name="Copeland A."/>
            <person name="Lucas S."/>
            <person name="Lapidus A."/>
            <person name="Barry K."/>
            <person name="Glavina del Rio T."/>
            <person name="Hammon N."/>
            <person name="Israni S."/>
            <person name="Dalin E."/>
            <person name="Tice H."/>
            <person name="Pitluck S."/>
            <person name="Sims D."/>
            <person name="Brettin T."/>
            <person name="Bruce D."/>
            <person name="Detter J.C."/>
            <person name="Han C."/>
            <person name="Tapia R."/>
            <person name="Brainard J."/>
            <person name="Schmutz J."/>
            <person name="Larimer F."/>
            <person name="Land M."/>
            <person name="Hauser L."/>
            <person name="Kyrpides N."/>
            <person name="Kim E."/>
            <person name="Ensigns S.A."/>
            <person name="Richardson P."/>
        </authorList>
    </citation>
    <scope>NUCLEOTIDE SEQUENCE [LARGE SCALE GENOMIC DNA]</scope>
    <source>
        <strain evidence="2">ATCC BAA-1158 / Py2</strain>
    </source>
</reference>
<accession>A7ILH1</accession>
<dbReference type="eggNOG" id="ENOG5032U0D">
    <property type="taxonomic scope" value="Bacteria"/>
</dbReference>
<name>A7ILH1_XANP2</name>
<sequence length="173" mass="18567">MPIEIRKKPNPAIFDGIRALTKNETLVGVPAENAGRQPEDGEKRPLNNAEIGYVQEFGSTIEGPNGQAFSIPPRPHLRPGIEDARDKLAKALEKGVMGALRGDVGAADKALHTAGLIGQNSVRNKITEGPFVPLAPMTLSKRRARGRAGDKPLIDSGAYRNAQTYVVRPKGDD</sequence>
<evidence type="ECO:0000313" key="2">
    <source>
        <dbReference type="Proteomes" id="UP000002417"/>
    </source>
</evidence>
<dbReference type="STRING" id="78245.Xaut_3636"/>
<gene>
    <name evidence="1" type="ordered locus">Xaut_3636</name>
</gene>
<dbReference type="HOGENOM" id="CLU_096367_2_0_5"/>
<dbReference type="Proteomes" id="UP000002417">
    <property type="component" value="Chromosome"/>
</dbReference>
<evidence type="ECO:0000313" key="1">
    <source>
        <dbReference type="EMBL" id="ABS68864.1"/>
    </source>
</evidence>